<sequence>MLRRTVRLFKCGQSFCCTYGINAFHTNAVKVLCSARDKDLPFPHMPTAVSKALTHDTDILLEQIRKSKTLDRILELTNMHLEVMNSKHTVTCFENIHQILKSENTSVHQSLIENKMFQGLCIRLMRTVRFLEPQELISVYKCLVLLNIRNNTFVMQAVLKMIGTRLNEMNLNQLTFVNFLLSRQKHNPLVDGLRLALPLVLQVQIDQQLDSENMTEVTDCLQLACKSKLKPATIEKIVSTIIERSPVLTPDQAMTIIFSLLNLETPVDGYKELLNVSFGVLCKNIEILHLKEIIPVLRICRNQAFYHGPFFFCVADAIVANKWNLQSTYEIFIHFYKLSFCPSNLMDYLVDVICSEAENVRTTQDYSPLSIVEYLTATGYQPPRINEAVSILFSCSSRIEQLYENSPNLAVKFVSCLAILGQFPPDLLTRVLNENYLFNAWSLSKKQGRVAEFERSLFSIMWGLEVYDQNQQFSLPDSIVKKLTQGVYQRYADSECPLTKFIENGLGGSQFLLSGVYTRDGHVIDHIVAMRSGNYPISIQKSLSTIPEKHNQNMVFVEDIELPLDTKIVAIMVTYDEQYCRDPEVLRGWMDIKIRSLAKKDYSPVIIHYSRWRDLPDREKIPYLMREIKQAVQDKDALKTTSS</sequence>
<dbReference type="STRING" id="407821.A0A087T3K9"/>
<dbReference type="EMBL" id="KK113248">
    <property type="protein sequence ID" value="KFM59698.1"/>
    <property type="molecule type" value="Genomic_DNA"/>
</dbReference>
<evidence type="ECO:0000259" key="1">
    <source>
        <dbReference type="PROSITE" id="PS51286"/>
    </source>
</evidence>
<dbReference type="PROSITE" id="PS51286">
    <property type="entry name" value="RAP"/>
    <property type="match status" value="1"/>
</dbReference>
<keyword evidence="3" id="KW-1185">Reference proteome</keyword>
<dbReference type="Proteomes" id="UP000054359">
    <property type="component" value="Unassembled WGS sequence"/>
</dbReference>
<gene>
    <name evidence="2" type="ORF">X975_26920</name>
</gene>
<accession>A0A087T3K9</accession>
<evidence type="ECO:0000313" key="2">
    <source>
        <dbReference type="EMBL" id="KFM59698.1"/>
    </source>
</evidence>
<feature type="domain" description="RAP" evidence="1">
    <location>
        <begin position="569"/>
        <end position="626"/>
    </location>
</feature>
<keyword evidence="2" id="KW-0808">Transferase</keyword>
<feature type="non-terminal residue" evidence="2">
    <location>
        <position position="643"/>
    </location>
</feature>
<evidence type="ECO:0000313" key="3">
    <source>
        <dbReference type="Proteomes" id="UP000054359"/>
    </source>
</evidence>
<organism evidence="2 3">
    <name type="scientific">Stegodyphus mimosarum</name>
    <name type="common">African social velvet spider</name>
    <dbReference type="NCBI Taxonomy" id="407821"/>
    <lineage>
        <taxon>Eukaryota</taxon>
        <taxon>Metazoa</taxon>
        <taxon>Ecdysozoa</taxon>
        <taxon>Arthropoda</taxon>
        <taxon>Chelicerata</taxon>
        <taxon>Arachnida</taxon>
        <taxon>Araneae</taxon>
        <taxon>Araneomorphae</taxon>
        <taxon>Entelegynae</taxon>
        <taxon>Eresoidea</taxon>
        <taxon>Eresidae</taxon>
        <taxon>Stegodyphus</taxon>
    </lineage>
</organism>
<dbReference type="OrthoDB" id="443524at2759"/>
<keyword evidence="2" id="KW-0418">Kinase</keyword>
<name>A0A087T3K9_STEMI</name>
<protein>
    <submittedName>
        <fullName evidence="2">FAST kinase domain-containing protein 2</fullName>
    </submittedName>
</protein>
<dbReference type="OMA" id="FEIRMDS"/>
<dbReference type="InterPro" id="IPR013584">
    <property type="entry name" value="RAP"/>
</dbReference>
<proteinExistence type="predicted"/>
<dbReference type="AlphaFoldDB" id="A0A087T3K9"/>
<dbReference type="GO" id="GO:0016301">
    <property type="term" value="F:kinase activity"/>
    <property type="evidence" value="ECO:0007669"/>
    <property type="project" value="UniProtKB-KW"/>
</dbReference>
<reference evidence="2 3" key="1">
    <citation type="submission" date="2013-11" db="EMBL/GenBank/DDBJ databases">
        <title>Genome sequencing of Stegodyphus mimosarum.</title>
        <authorList>
            <person name="Bechsgaard J."/>
        </authorList>
    </citation>
    <scope>NUCLEOTIDE SEQUENCE [LARGE SCALE GENOMIC DNA]</scope>
</reference>